<dbReference type="SUPFAM" id="SSF50022">
    <property type="entry name" value="ISP domain"/>
    <property type="match status" value="1"/>
</dbReference>
<keyword evidence="9" id="KW-1185">Reference proteome</keyword>
<dbReference type="Pfam" id="PF00355">
    <property type="entry name" value="Rieske"/>
    <property type="match status" value="1"/>
</dbReference>
<evidence type="ECO:0000313" key="8">
    <source>
        <dbReference type="EMBL" id="GLR67194.1"/>
    </source>
</evidence>
<comment type="cofactor">
    <cofactor evidence="5">
        <name>[2Fe-2S] cluster</name>
        <dbReference type="ChEBI" id="CHEBI:190135"/>
    </cofactor>
</comment>
<dbReference type="PANTHER" id="PTHR21496:SF0">
    <property type="entry name" value="RIESKE DOMAIN-CONTAINING PROTEIN"/>
    <property type="match status" value="1"/>
</dbReference>
<dbReference type="InterPro" id="IPR017941">
    <property type="entry name" value="Rieske_2Fe-2S"/>
</dbReference>
<dbReference type="RefSeq" id="WP_284257922.1">
    <property type="nucleotide sequence ID" value="NZ_BSOS01000065.1"/>
</dbReference>
<dbReference type="PANTHER" id="PTHR21496">
    <property type="entry name" value="FERREDOXIN-RELATED"/>
    <property type="match status" value="1"/>
</dbReference>
<evidence type="ECO:0000256" key="6">
    <source>
        <dbReference type="ARBA" id="ARBA00038001"/>
    </source>
</evidence>
<accession>A0ABQ6A3Y4</accession>
<keyword evidence="2" id="KW-0479">Metal-binding</keyword>
<dbReference type="Gene3D" id="2.102.10.10">
    <property type="entry name" value="Rieske [2Fe-2S] iron-sulphur domain"/>
    <property type="match status" value="1"/>
</dbReference>
<reference evidence="9" key="1">
    <citation type="journal article" date="2019" name="Int. J. Syst. Evol. Microbiol.">
        <title>The Global Catalogue of Microorganisms (GCM) 10K type strain sequencing project: providing services to taxonomists for standard genome sequencing and annotation.</title>
        <authorList>
            <consortium name="The Broad Institute Genomics Platform"/>
            <consortium name="The Broad Institute Genome Sequencing Center for Infectious Disease"/>
            <person name="Wu L."/>
            <person name="Ma J."/>
        </authorList>
    </citation>
    <scope>NUCLEOTIDE SEQUENCE [LARGE SCALE GENOMIC DNA]</scope>
    <source>
        <strain evidence="9">NBRC 112502</strain>
    </source>
</reference>
<gene>
    <name evidence="8" type="ORF">GCM10010909_18750</name>
</gene>
<evidence type="ECO:0000256" key="5">
    <source>
        <dbReference type="ARBA" id="ARBA00034078"/>
    </source>
</evidence>
<sequence length="103" mass="11077">MTTFAAFTAAALAPGEMKKLVLPDERAIAIYNVDGKFYATDDLCTHGEVSLTEEGILTGCIIECSWHFGSFDVTTGEVVTTPCNKNLLTYTVSEIDGVLHVDA</sequence>
<dbReference type="EMBL" id="BSOS01000065">
    <property type="protein sequence ID" value="GLR67194.1"/>
    <property type="molecule type" value="Genomic_DNA"/>
</dbReference>
<organism evidence="8 9">
    <name type="scientific">Acidocella aquatica</name>
    <dbReference type="NCBI Taxonomy" id="1922313"/>
    <lineage>
        <taxon>Bacteria</taxon>
        <taxon>Pseudomonadati</taxon>
        <taxon>Pseudomonadota</taxon>
        <taxon>Alphaproteobacteria</taxon>
        <taxon>Acetobacterales</taxon>
        <taxon>Acidocellaceae</taxon>
        <taxon>Acidocella</taxon>
    </lineage>
</organism>
<keyword evidence="4" id="KW-0411">Iron-sulfur</keyword>
<evidence type="ECO:0000256" key="1">
    <source>
        <dbReference type="ARBA" id="ARBA00022714"/>
    </source>
</evidence>
<protein>
    <recommendedName>
        <fullName evidence="7">Rieske domain-containing protein</fullName>
    </recommendedName>
</protein>
<comment type="caution">
    <text evidence="8">The sequence shown here is derived from an EMBL/GenBank/DDBJ whole genome shotgun (WGS) entry which is preliminary data.</text>
</comment>
<evidence type="ECO:0000256" key="2">
    <source>
        <dbReference type="ARBA" id="ARBA00022723"/>
    </source>
</evidence>
<name>A0ABQ6A3Y4_9PROT</name>
<evidence type="ECO:0000259" key="7">
    <source>
        <dbReference type="PROSITE" id="PS51296"/>
    </source>
</evidence>
<dbReference type="InterPro" id="IPR036922">
    <property type="entry name" value="Rieske_2Fe-2S_sf"/>
</dbReference>
<dbReference type="PROSITE" id="PS51296">
    <property type="entry name" value="RIESKE"/>
    <property type="match status" value="1"/>
</dbReference>
<comment type="similarity">
    <text evidence="6">Belongs to the bacterial ring-hydroxylating dioxygenase ferredoxin component family.</text>
</comment>
<dbReference type="Proteomes" id="UP001156641">
    <property type="component" value="Unassembled WGS sequence"/>
</dbReference>
<dbReference type="CDD" id="cd03528">
    <property type="entry name" value="Rieske_RO_ferredoxin"/>
    <property type="match status" value="1"/>
</dbReference>
<evidence type="ECO:0000256" key="3">
    <source>
        <dbReference type="ARBA" id="ARBA00023004"/>
    </source>
</evidence>
<keyword evidence="3" id="KW-0408">Iron</keyword>
<proteinExistence type="inferred from homology"/>
<evidence type="ECO:0000256" key="4">
    <source>
        <dbReference type="ARBA" id="ARBA00023014"/>
    </source>
</evidence>
<keyword evidence="1" id="KW-0001">2Fe-2S</keyword>
<evidence type="ECO:0000313" key="9">
    <source>
        <dbReference type="Proteomes" id="UP001156641"/>
    </source>
</evidence>
<feature type="domain" description="Rieske" evidence="7">
    <location>
        <begin position="4"/>
        <end position="101"/>
    </location>
</feature>